<dbReference type="InterPro" id="IPR002067">
    <property type="entry name" value="MCP"/>
</dbReference>
<dbReference type="Pfam" id="PF00153">
    <property type="entry name" value="Mito_carr"/>
    <property type="match status" value="3"/>
</dbReference>
<dbReference type="EMBL" id="JAIWYP010000003">
    <property type="protein sequence ID" value="KAH3854388.1"/>
    <property type="molecule type" value="Genomic_DNA"/>
</dbReference>
<keyword evidence="3 10" id="KW-0813">Transport</keyword>
<evidence type="ECO:0000256" key="7">
    <source>
        <dbReference type="ARBA" id="ARBA00023128"/>
    </source>
</evidence>
<dbReference type="PROSITE" id="PS50920">
    <property type="entry name" value="SOLCAR"/>
    <property type="match status" value="3"/>
</dbReference>
<reference evidence="12" key="1">
    <citation type="journal article" date="2019" name="bioRxiv">
        <title>The Genome of the Zebra Mussel, Dreissena polymorpha: A Resource for Invasive Species Research.</title>
        <authorList>
            <person name="McCartney M.A."/>
            <person name="Auch B."/>
            <person name="Kono T."/>
            <person name="Mallez S."/>
            <person name="Zhang Y."/>
            <person name="Obille A."/>
            <person name="Becker A."/>
            <person name="Abrahante J.E."/>
            <person name="Garbe J."/>
            <person name="Badalamenti J.P."/>
            <person name="Herman A."/>
            <person name="Mangelson H."/>
            <person name="Liachko I."/>
            <person name="Sullivan S."/>
            <person name="Sone E.D."/>
            <person name="Koren S."/>
            <person name="Silverstein K.A.T."/>
            <person name="Beckman K.B."/>
            <person name="Gohl D.M."/>
        </authorList>
    </citation>
    <scope>NUCLEOTIDE SEQUENCE</scope>
    <source>
        <strain evidence="12">Duluth1</strain>
        <tissue evidence="12">Whole animal</tissue>
    </source>
</reference>
<organism evidence="12 13">
    <name type="scientific">Dreissena polymorpha</name>
    <name type="common">Zebra mussel</name>
    <name type="synonym">Mytilus polymorpha</name>
    <dbReference type="NCBI Taxonomy" id="45954"/>
    <lineage>
        <taxon>Eukaryota</taxon>
        <taxon>Metazoa</taxon>
        <taxon>Spiralia</taxon>
        <taxon>Lophotrochozoa</taxon>
        <taxon>Mollusca</taxon>
        <taxon>Bivalvia</taxon>
        <taxon>Autobranchia</taxon>
        <taxon>Heteroconchia</taxon>
        <taxon>Euheterodonta</taxon>
        <taxon>Imparidentia</taxon>
        <taxon>Neoheterodontei</taxon>
        <taxon>Myida</taxon>
        <taxon>Dreissenoidea</taxon>
        <taxon>Dreissenidae</taxon>
        <taxon>Dreissena</taxon>
    </lineage>
</organism>
<dbReference type="SUPFAM" id="SSF103506">
    <property type="entry name" value="Mitochondrial carrier"/>
    <property type="match status" value="1"/>
</dbReference>
<evidence type="ECO:0000256" key="4">
    <source>
        <dbReference type="ARBA" id="ARBA00022692"/>
    </source>
</evidence>
<accession>A0A9D4LAR4</accession>
<evidence type="ECO:0000256" key="3">
    <source>
        <dbReference type="ARBA" id="ARBA00022448"/>
    </source>
</evidence>
<feature type="transmembrane region" description="Helical" evidence="11">
    <location>
        <begin position="66"/>
        <end position="85"/>
    </location>
</feature>
<keyword evidence="8 9" id="KW-0472">Membrane</keyword>
<dbReference type="Proteomes" id="UP000828390">
    <property type="component" value="Unassembled WGS sequence"/>
</dbReference>
<comment type="subcellular location">
    <subcellularLocation>
        <location evidence="1">Mitochondrion membrane</location>
        <topology evidence="1">Multi-pass membrane protein</topology>
    </subcellularLocation>
</comment>
<keyword evidence="6 11" id="KW-1133">Transmembrane helix</keyword>
<gene>
    <name evidence="12" type="ORF">DPMN_096929</name>
</gene>
<dbReference type="Gene3D" id="1.50.40.10">
    <property type="entry name" value="Mitochondrial carrier domain"/>
    <property type="match status" value="1"/>
</dbReference>
<evidence type="ECO:0000256" key="2">
    <source>
        <dbReference type="ARBA" id="ARBA00006375"/>
    </source>
</evidence>
<reference evidence="12" key="2">
    <citation type="submission" date="2020-11" db="EMBL/GenBank/DDBJ databases">
        <authorList>
            <person name="McCartney M.A."/>
            <person name="Auch B."/>
            <person name="Kono T."/>
            <person name="Mallez S."/>
            <person name="Becker A."/>
            <person name="Gohl D.M."/>
            <person name="Silverstein K.A.T."/>
            <person name="Koren S."/>
            <person name="Bechman K.B."/>
            <person name="Herman A."/>
            <person name="Abrahante J.E."/>
            <person name="Garbe J."/>
        </authorList>
    </citation>
    <scope>NUCLEOTIDE SEQUENCE</scope>
    <source>
        <strain evidence="12">Duluth1</strain>
        <tissue evidence="12">Whole animal</tissue>
    </source>
</reference>
<dbReference type="InterPro" id="IPR018108">
    <property type="entry name" value="MCP_transmembrane"/>
</dbReference>
<dbReference type="GO" id="GO:0031966">
    <property type="term" value="C:mitochondrial membrane"/>
    <property type="evidence" value="ECO:0007669"/>
    <property type="project" value="UniProtKB-SubCell"/>
</dbReference>
<comment type="similarity">
    <text evidence="2 10">Belongs to the mitochondrial carrier (TC 2.A.29) family.</text>
</comment>
<dbReference type="GO" id="GO:0022857">
    <property type="term" value="F:transmembrane transporter activity"/>
    <property type="evidence" value="ECO:0007669"/>
    <property type="project" value="TreeGrafter"/>
</dbReference>
<evidence type="ECO:0000313" key="12">
    <source>
        <dbReference type="EMBL" id="KAH3854388.1"/>
    </source>
</evidence>
<feature type="repeat" description="Solcar" evidence="9">
    <location>
        <begin position="206"/>
        <end position="291"/>
    </location>
</feature>
<dbReference type="PANTHER" id="PTHR45624:SF10">
    <property type="entry name" value="SLC (SOLUTE CARRIER) HOMOLOG"/>
    <property type="match status" value="1"/>
</dbReference>
<dbReference type="OrthoDB" id="193856at2759"/>
<evidence type="ECO:0000256" key="11">
    <source>
        <dbReference type="SAM" id="Phobius"/>
    </source>
</evidence>
<sequence>MPSDKIIHDYIAGAVGGSAGLIVGHPFDTTKVQLQTQHCGHKYRGTLEAIKNISSFGMVRGFYRGLSWPLLSLGVVNSVFFGVYGHTLKLLDSNNSKRKCNYLNIFIAGCVGGSAQLVFVVPADFIKTALQSQIPHDVDGFDKVRRPYFKGPIQCARVIYQERGFLGFYKGGLAMTYREVPSYGIYCFTYEFLRAKMHEHKVLANNGVVASLIAGGLAGCCNWASVIPFDVIKHRYQADFTRQYRGFVHCAQMLYREGGVRIFYTGCLVTCLRAFTVNAVTFTVYTHLLKHLELHY</sequence>
<evidence type="ECO:0000256" key="10">
    <source>
        <dbReference type="RuleBase" id="RU000488"/>
    </source>
</evidence>
<dbReference type="PRINTS" id="PR00926">
    <property type="entry name" value="MITOCARRIER"/>
</dbReference>
<keyword evidence="4 9" id="KW-0812">Transmembrane</keyword>
<keyword evidence="13" id="KW-1185">Reference proteome</keyword>
<proteinExistence type="inferred from homology"/>
<evidence type="ECO:0000313" key="13">
    <source>
        <dbReference type="Proteomes" id="UP000828390"/>
    </source>
</evidence>
<protein>
    <submittedName>
        <fullName evidence="12">Uncharacterized protein</fullName>
    </submittedName>
</protein>
<evidence type="ECO:0000256" key="5">
    <source>
        <dbReference type="ARBA" id="ARBA00022737"/>
    </source>
</evidence>
<dbReference type="PANTHER" id="PTHR45624">
    <property type="entry name" value="MITOCHONDRIAL BASIC AMINO ACIDS TRANSPORTER-RELATED"/>
    <property type="match status" value="1"/>
</dbReference>
<evidence type="ECO:0000256" key="6">
    <source>
        <dbReference type="ARBA" id="ARBA00022989"/>
    </source>
</evidence>
<comment type="caution">
    <text evidence="12">The sequence shown here is derived from an EMBL/GenBank/DDBJ whole genome shotgun (WGS) entry which is preliminary data.</text>
</comment>
<dbReference type="AlphaFoldDB" id="A0A9D4LAR4"/>
<dbReference type="InterPro" id="IPR023395">
    <property type="entry name" value="MCP_dom_sf"/>
</dbReference>
<keyword evidence="7" id="KW-0496">Mitochondrion</keyword>
<evidence type="ECO:0000256" key="8">
    <source>
        <dbReference type="ARBA" id="ARBA00023136"/>
    </source>
</evidence>
<feature type="transmembrane region" description="Helical" evidence="11">
    <location>
        <begin position="105"/>
        <end position="126"/>
    </location>
</feature>
<feature type="repeat" description="Solcar" evidence="9">
    <location>
        <begin position="100"/>
        <end position="196"/>
    </location>
</feature>
<dbReference type="InterPro" id="IPR050567">
    <property type="entry name" value="Mitochondrial_Carrier"/>
</dbReference>
<evidence type="ECO:0000256" key="1">
    <source>
        <dbReference type="ARBA" id="ARBA00004225"/>
    </source>
</evidence>
<keyword evidence="5" id="KW-0677">Repeat</keyword>
<name>A0A9D4LAR4_DREPO</name>
<evidence type="ECO:0000256" key="9">
    <source>
        <dbReference type="PROSITE-ProRule" id="PRU00282"/>
    </source>
</evidence>
<feature type="repeat" description="Solcar" evidence="9">
    <location>
        <begin position="4"/>
        <end position="90"/>
    </location>
</feature>
<feature type="transmembrane region" description="Helical" evidence="11">
    <location>
        <begin position="262"/>
        <end position="285"/>
    </location>
</feature>